<proteinExistence type="inferred from homology"/>
<keyword evidence="7" id="KW-1185">Reference proteome</keyword>
<evidence type="ECO:0000313" key="7">
    <source>
        <dbReference type="Proteomes" id="UP001465755"/>
    </source>
</evidence>
<feature type="signal peptide" evidence="4">
    <location>
        <begin position="1"/>
        <end position="27"/>
    </location>
</feature>
<dbReference type="InterPro" id="IPR040911">
    <property type="entry name" value="Exostosin_GT47"/>
</dbReference>
<dbReference type="GO" id="GO:0000139">
    <property type="term" value="C:Golgi membrane"/>
    <property type="evidence" value="ECO:0007669"/>
    <property type="project" value="UniProtKB-SubCell"/>
</dbReference>
<feature type="domain" description="Exostosin GT47" evidence="5">
    <location>
        <begin position="42"/>
        <end position="181"/>
    </location>
</feature>
<comment type="subcellular location">
    <subcellularLocation>
        <location evidence="1">Golgi apparatus membrane</location>
        <topology evidence="1">Single-pass type II membrane protein</topology>
    </subcellularLocation>
</comment>
<evidence type="ECO:0000256" key="3">
    <source>
        <dbReference type="ARBA" id="ARBA00023034"/>
    </source>
</evidence>
<accession>A0AAW1P9K6</accession>
<dbReference type="AlphaFoldDB" id="A0AAW1P9K6"/>
<dbReference type="PANTHER" id="PTHR11062:SF281">
    <property type="entry name" value="EXOSTOSIN-LIKE 2"/>
    <property type="match status" value="1"/>
</dbReference>
<evidence type="ECO:0000256" key="2">
    <source>
        <dbReference type="ARBA" id="ARBA00010271"/>
    </source>
</evidence>
<protein>
    <recommendedName>
        <fullName evidence="5">Exostosin GT47 domain-containing protein</fullName>
    </recommendedName>
</protein>
<dbReference type="Proteomes" id="UP001465755">
    <property type="component" value="Unassembled WGS sequence"/>
</dbReference>
<evidence type="ECO:0000313" key="6">
    <source>
        <dbReference type="EMBL" id="KAK9805078.1"/>
    </source>
</evidence>
<dbReference type="PANTHER" id="PTHR11062">
    <property type="entry name" value="EXOSTOSIN HEPARAN SULFATE GLYCOSYLTRANSFERASE -RELATED"/>
    <property type="match status" value="1"/>
</dbReference>
<gene>
    <name evidence="6" type="ORF">WJX73_001932</name>
</gene>
<keyword evidence="4" id="KW-0732">Signal</keyword>
<dbReference type="GO" id="GO:0016757">
    <property type="term" value="F:glycosyltransferase activity"/>
    <property type="evidence" value="ECO:0007669"/>
    <property type="project" value="InterPro"/>
</dbReference>
<dbReference type="InterPro" id="IPR004263">
    <property type="entry name" value="Exostosin"/>
</dbReference>
<name>A0AAW1P9K6_9CHLO</name>
<feature type="chain" id="PRO_5043508814" description="Exostosin GT47 domain-containing protein" evidence="4">
    <location>
        <begin position="28"/>
        <end position="416"/>
    </location>
</feature>
<organism evidence="6 7">
    <name type="scientific">Symbiochloris irregularis</name>
    <dbReference type="NCBI Taxonomy" id="706552"/>
    <lineage>
        <taxon>Eukaryota</taxon>
        <taxon>Viridiplantae</taxon>
        <taxon>Chlorophyta</taxon>
        <taxon>core chlorophytes</taxon>
        <taxon>Trebouxiophyceae</taxon>
        <taxon>Trebouxiales</taxon>
        <taxon>Trebouxiaceae</taxon>
        <taxon>Symbiochloris</taxon>
    </lineage>
</organism>
<comment type="caution">
    <text evidence="6">The sequence shown here is derived from an EMBL/GenBank/DDBJ whole genome shotgun (WGS) entry which is preliminary data.</text>
</comment>
<dbReference type="Pfam" id="PF03016">
    <property type="entry name" value="Exostosin_GT47"/>
    <property type="match status" value="2"/>
</dbReference>
<dbReference type="PROSITE" id="PS51257">
    <property type="entry name" value="PROKAR_LIPOPROTEIN"/>
    <property type="match status" value="1"/>
</dbReference>
<feature type="domain" description="Exostosin GT47" evidence="5">
    <location>
        <begin position="279"/>
        <end position="403"/>
    </location>
</feature>
<keyword evidence="3" id="KW-0333">Golgi apparatus</keyword>
<evidence type="ECO:0000256" key="1">
    <source>
        <dbReference type="ARBA" id="ARBA00004323"/>
    </source>
</evidence>
<evidence type="ECO:0000256" key="4">
    <source>
        <dbReference type="SAM" id="SignalP"/>
    </source>
</evidence>
<comment type="similarity">
    <text evidence="2">Belongs to the glycosyltransferase 47 family.</text>
</comment>
<reference evidence="6 7" key="1">
    <citation type="journal article" date="2024" name="Nat. Commun.">
        <title>Phylogenomics reveals the evolutionary origins of lichenization in chlorophyte algae.</title>
        <authorList>
            <person name="Puginier C."/>
            <person name="Libourel C."/>
            <person name="Otte J."/>
            <person name="Skaloud P."/>
            <person name="Haon M."/>
            <person name="Grisel S."/>
            <person name="Petersen M."/>
            <person name="Berrin J.G."/>
            <person name="Delaux P.M."/>
            <person name="Dal Grande F."/>
            <person name="Keller J."/>
        </authorList>
    </citation>
    <scope>NUCLEOTIDE SEQUENCE [LARGE SCALE GENOMIC DNA]</scope>
    <source>
        <strain evidence="6 7">SAG 2036</strain>
    </source>
</reference>
<dbReference type="EMBL" id="JALJOQ010000045">
    <property type="protein sequence ID" value="KAK9805078.1"/>
    <property type="molecule type" value="Genomic_DNA"/>
</dbReference>
<evidence type="ECO:0000259" key="5">
    <source>
        <dbReference type="Pfam" id="PF03016"/>
    </source>
</evidence>
<sequence>MLKGGIVACHTLVQCAVSFACLLCAKAQHSPSGFGEQGSLDLSIYIYDLPARFQNLSSLPTNIQRDYNSAGYGGEKRIPEALKEVGYVTEDASQASFFLVPVWLYAVRYHRSLHLPAGSPLPVERQVLSTTIDYISTHYPFWNASSQGRNHIWVLTNDNGFCGFARGEETFDEIKDSIILTHWGLQATEVHCSVKERLASFNQCPERAQKAGKANHLPCFNPRKDVLIAPTAWEKFEYLPVGNGRHHRRRLQSHLGDQYPVALHQPRRLQADDDFIRLEATSSKKEHTFFFVGALREQAAEYSHGVRQTIAALFNTTPGFYINRKPLSHEELVKEIGRSHFCLAPSGAGWGSRLKLAIKVGCIPVVIQDNVQMPYENVLPYKDFALRLPQHAVHDLQRILEELLQKQPQRVQEMHI</sequence>